<feature type="domain" description="PAC" evidence="4">
    <location>
        <begin position="530"/>
        <end position="582"/>
    </location>
</feature>
<dbReference type="NCBIfam" id="TIGR00229">
    <property type="entry name" value="sensory_box"/>
    <property type="match status" value="1"/>
</dbReference>
<dbReference type="CDD" id="cd01948">
    <property type="entry name" value="EAL"/>
    <property type="match status" value="1"/>
</dbReference>
<reference evidence="7 8" key="1">
    <citation type="submission" date="2016-11" db="EMBL/GenBank/DDBJ databases">
        <authorList>
            <person name="Jaros S."/>
            <person name="Januszkiewicz K."/>
            <person name="Wedrychowicz H."/>
        </authorList>
    </citation>
    <scope>NUCLEOTIDE SEQUENCE [LARGE SCALE GENOMIC DNA]</scope>
    <source>
        <strain evidence="7 8">CGMCC 1.10681</strain>
    </source>
</reference>
<evidence type="ECO:0000256" key="2">
    <source>
        <dbReference type="ARBA" id="ARBA00023125"/>
    </source>
</evidence>
<dbReference type="InterPro" id="IPR035965">
    <property type="entry name" value="PAS-like_dom_sf"/>
</dbReference>
<dbReference type="PANTHER" id="PTHR44757:SF2">
    <property type="entry name" value="BIOFILM ARCHITECTURE MAINTENANCE PROTEIN MBAA"/>
    <property type="match status" value="1"/>
</dbReference>
<dbReference type="SUPFAM" id="SSF55073">
    <property type="entry name" value="Nucleotide cyclase"/>
    <property type="match status" value="1"/>
</dbReference>
<evidence type="ECO:0000256" key="3">
    <source>
        <dbReference type="ARBA" id="ARBA00023163"/>
    </source>
</evidence>
<dbReference type="InterPro" id="IPR043128">
    <property type="entry name" value="Rev_trsase/Diguanyl_cyclase"/>
</dbReference>
<dbReference type="InterPro" id="IPR035919">
    <property type="entry name" value="EAL_sf"/>
</dbReference>
<sequence>MDKNKKIGLISPFLDGDYYGRIFINLQQQIQNTQSSLFTFQARASVNNPVSFHYPVGTDVMDGWLLMTNPQSVLPLDKVLLDKMEKTGKPIVTVGYQEDSIPSYGVIIDNVQSAKDAVLHLMEEHGHQRIAFVGSIHEHLDMKDRYTGYLEALSQSGVPYEEALFYQSNDALRQSGYEVAKRMVAAGIDFTAIFAATDFNAMGLIDGLTEAGYRVPEDIAVIGFDDIPSAQDFKVPLSTVKQSFEDLAKASFDVLYRKMNGETIISEHTKIKTNLICRTSCGCAAQVKTSTEEDVQNQNQLLGTRANLENIIKRYDNFVEKWATSAREKKFRLSNMFGEKNQWGCLALWDKNDKEKKHVVIAQAFSNHDDPVPPTGLRVPIEQFPPIDWLPQMKDDEFVRVQSVRNERGDWGFIAIVSNVDEYILISSADITQVSFTISAAALERDDLFEQTQSIAEQLEIVSRSTNDGIWDWDTETNRIRWNVRSKDIFNAIHQELPADTQAFLNLIHPADVTDVVNQIQMLKDKNVPLKVEFRLHGKTGEELWVYVTGDAIRNDKGKSIRIIGSITNITEKKKTEEKIRHLAFHDSLTGLPNREMAKERWDSYKKNAIYHNYKLGILMIDLDRFKVINDTLGHLAGDQLLQKVAKSLTRSVKETLNTKDEQKQSTVSRLGGDEFIILLSSIKDVNKVYRVAEQIISKFKQPFIIQNQEIFTSASIGVSIYPDNGGDFDELSRRADMAMYKAKENGKSQMEMYTSDVDSQTTKRFLLENRMRKALDNKELILNYQTIVDMKTNEVTGVEALIRWNSPEQGLISPLDFIPIAEETGLIIPIGTWVLKEACLQNKKWIDKGFKPVPISVNISPKQLEQEGFVQTVTTILEETDLSPSFLCLEITESMAIKNVKNSINILRELGKSGVQIAIDDFGTGYSSLAMLKHLPITNIKIDKSFVRDMDDDMDNAAIVRAIISMANSLELTVTAEGVEKAAQRDILKEENCTYAQGFYFSRPIVAEKTEHYLLRS</sequence>
<dbReference type="InterPro" id="IPR000700">
    <property type="entry name" value="PAS-assoc_C"/>
</dbReference>
<dbReference type="CDD" id="cd01949">
    <property type="entry name" value="GGDEF"/>
    <property type="match status" value="1"/>
</dbReference>
<dbReference type="Gene3D" id="3.30.70.270">
    <property type="match status" value="1"/>
</dbReference>
<dbReference type="InterPro" id="IPR000160">
    <property type="entry name" value="GGDEF_dom"/>
</dbReference>
<evidence type="ECO:0000259" key="4">
    <source>
        <dbReference type="PROSITE" id="PS50113"/>
    </source>
</evidence>
<dbReference type="Gene3D" id="3.30.450.20">
    <property type="entry name" value="PAS domain"/>
    <property type="match status" value="1"/>
</dbReference>
<dbReference type="Pfam" id="PF13377">
    <property type="entry name" value="Peripla_BP_3"/>
    <property type="match status" value="1"/>
</dbReference>
<dbReference type="GO" id="GO:0003677">
    <property type="term" value="F:DNA binding"/>
    <property type="evidence" value="ECO:0007669"/>
    <property type="project" value="UniProtKB-KW"/>
</dbReference>
<dbReference type="InterPro" id="IPR001610">
    <property type="entry name" value="PAC"/>
</dbReference>
<organism evidence="7 8">
    <name type="scientific">Gracilibacillus kekensis</name>
    <dbReference type="NCBI Taxonomy" id="1027249"/>
    <lineage>
        <taxon>Bacteria</taxon>
        <taxon>Bacillati</taxon>
        <taxon>Bacillota</taxon>
        <taxon>Bacilli</taxon>
        <taxon>Bacillales</taxon>
        <taxon>Bacillaceae</taxon>
        <taxon>Gracilibacillus</taxon>
    </lineage>
</organism>
<keyword evidence="1" id="KW-0805">Transcription regulation</keyword>
<dbReference type="SUPFAM" id="SSF55785">
    <property type="entry name" value="PYP-like sensor domain (PAS domain)"/>
    <property type="match status" value="1"/>
</dbReference>
<dbReference type="Gene3D" id="3.20.20.450">
    <property type="entry name" value="EAL domain"/>
    <property type="match status" value="1"/>
</dbReference>
<dbReference type="PROSITE" id="PS50113">
    <property type="entry name" value="PAC"/>
    <property type="match status" value="1"/>
</dbReference>
<evidence type="ECO:0000313" key="8">
    <source>
        <dbReference type="Proteomes" id="UP000184184"/>
    </source>
</evidence>
<dbReference type="InterPro" id="IPR013655">
    <property type="entry name" value="PAS_fold_3"/>
</dbReference>
<gene>
    <name evidence="7" type="ORF">SAMN05216179_0480</name>
</gene>
<dbReference type="Pfam" id="PF08447">
    <property type="entry name" value="PAS_3"/>
    <property type="match status" value="1"/>
</dbReference>
<name>A0A1M7JUI4_9BACI</name>
<dbReference type="OrthoDB" id="9759607at2"/>
<keyword evidence="2" id="KW-0238">DNA-binding</keyword>
<dbReference type="PROSITE" id="PS50883">
    <property type="entry name" value="EAL"/>
    <property type="match status" value="1"/>
</dbReference>
<dbReference type="InterPro" id="IPR028082">
    <property type="entry name" value="Peripla_BP_I"/>
</dbReference>
<dbReference type="InterPro" id="IPR052155">
    <property type="entry name" value="Biofilm_reg_signaling"/>
</dbReference>
<dbReference type="STRING" id="1027249.SAMN05216179_0480"/>
<dbReference type="InterPro" id="IPR001633">
    <property type="entry name" value="EAL_dom"/>
</dbReference>
<dbReference type="PROSITE" id="PS50887">
    <property type="entry name" value="GGDEF"/>
    <property type="match status" value="1"/>
</dbReference>
<dbReference type="CDD" id="cd00130">
    <property type="entry name" value="PAS"/>
    <property type="match status" value="1"/>
</dbReference>
<dbReference type="InterPro" id="IPR029787">
    <property type="entry name" value="Nucleotide_cyclase"/>
</dbReference>
<dbReference type="SMART" id="SM00267">
    <property type="entry name" value="GGDEF"/>
    <property type="match status" value="1"/>
</dbReference>
<dbReference type="Pfam" id="PF00563">
    <property type="entry name" value="EAL"/>
    <property type="match status" value="1"/>
</dbReference>
<dbReference type="SMART" id="SM00086">
    <property type="entry name" value="PAC"/>
    <property type="match status" value="1"/>
</dbReference>
<evidence type="ECO:0000256" key="1">
    <source>
        <dbReference type="ARBA" id="ARBA00023015"/>
    </source>
</evidence>
<dbReference type="RefSeq" id="WP_073199289.1">
    <property type="nucleotide sequence ID" value="NZ_FRCZ01000001.1"/>
</dbReference>
<dbReference type="EMBL" id="FRCZ01000001">
    <property type="protein sequence ID" value="SHM56770.1"/>
    <property type="molecule type" value="Genomic_DNA"/>
</dbReference>
<dbReference type="SMART" id="SM00052">
    <property type="entry name" value="EAL"/>
    <property type="match status" value="1"/>
</dbReference>
<dbReference type="CDD" id="cd06267">
    <property type="entry name" value="PBP1_LacI_sugar_binding-like"/>
    <property type="match status" value="1"/>
</dbReference>
<dbReference type="Pfam" id="PF00990">
    <property type="entry name" value="GGDEF"/>
    <property type="match status" value="1"/>
</dbReference>
<proteinExistence type="predicted"/>
<dbReference type="FunFam" id="3.20.20.450:FF:000001">
    <property type="entry name" value="Cyclic di-GMP phosphodiesterase yahA"/>
    <property type="match status" value="1"/>
</dbReference>
<dbReference type="Proteomes" id="UP000184184">
    <property type="component" value="Unassembled WGS sequence"/>
</dbReference>
<dbReference type="AlphaFoldDB" id="A0A1M7JUI4"/>
<dbReference type="SUPFAM" id="SSF141868">
    <property type="entry name" value="EAL domain-like"/>
    <property type="match status" value="1"/>
</dbReference>
<feature type="domain" description="GGDEF" evidence="6">
    <location>
        <begin position="614"/>
        <end position="756"/>
    </location>
</feature>
<dbReference type="PANTHER" id="PTHR44757">
    <property type="entry name" value="DIGUANYLATE CYCLASE DGCP"/>
    <property type="match status" value="1"/>
</dbReference>
<dbReference type="Gene3D" id="3.40.50.2300">
    <property type="match status" value="2"/>
</dbReference>
<dbReference type="InterPro" id="IPR046335">
    <property type="entry name" value="LacI/GalR-like_sensor"/>
</dbReference>
<dbReference type="NCBIfam" id="TIGR00254">
    <property type="entry name" value="GGDEF"/>
    <property type="match status" value="1"/>
</dbReference>
<evidence type="ECO:0000259" key="6">
    <source>
        <dbReference type="PROSITE" id="PS50887"/>
    </source>
</evidence>
<evidence type="ECO:0000313" key="7">
    <source>
        <dbReference type="EMBL" id="SHM56770.1"/>
    </source>
</evidence>
<dbReference type="InterPro" id="IPR000014">
    <property type="entry name" value="PAS"/>
</dbReference>
<feature type="domain" description="EAL" evidence="5">
    <location>
        <begin position="765"/>
        <end position="1018"/>
    </location>
</feature>
<evidence type="ECO:0000259" key="5">
    <source>
        <dbReference type="PROSITE" id="PS50883"/>
    </source>
</evidence>
<keyword evidence="3" id="KW-0804">Transcription</keyword>
<keyword evidence="8" id="KW-1185">Reference proteome</keyword>
<accession>A0A1M7JUI4</accession>
<dbReference type="SUPFAM" id="SSF53822">
    <property type="entry name" value="Periplasmic binding protein-like I"/>
    <property type="match status" value="1"/>
</dbReference>
<protein>
    <submittedName>
        <fullName evidence="7">PAS domain S-box-containing protein/diguanylate cyclase (GGDEF) domain-containing protein</fullName>
    </submittedName>
</protein>